<dbReference type="Proteomes" id="UP000284250">
    <property type="component" value="Unassembled WGS sequence"/>
</dbReference>
<dbReference type="OrthoDB" id="670562at2"/>
<organism evidence="2 3">
    <name type="scientific">Hymenobacter rubripertinctus</name>
    <dbReference type="NCBI Taxonomy" id="2029981"/>
    <lineage>
        <taxon>Bacteria</taxon>
        <taxon>Pseudomonadati</taxon>
        <taxon>Bacteroidota</taxon>
        <taxon>Cytophagia</taxon>
        <taxon>Cytophagales</taxon>
        <taxon>Hymenobacteraceae</taxon>
        <taxon>Hymenobacter</taxon>
    </lineage>
</organism>
<evidence type="ECO:0000256" key="1">
    <source>
        <dbReference type="SAM" id="Phobius"/>
    </source>
</evidence>
<evidence type="ECO:0000313" key="3">
    <source>
        <dbReference type="Proteomes" id="UP000284250"/>
    </source>
</evidence>
<proteinExistence type="predicted"/>
<reference evidence="2 3" key="1">
    <citation type="submission" date="2018-09" db="EMBL/GenBank/DDBJ databases">
        <authorList>
            <person name="Zeman M."/>
            <person name="Pardy F."/>
        </authorList>
    </citation>
    <scope>NUCLEOTIDE SEQUENCE [LARGE SCALE GENOMIC DNA]</scope>
    <source>
        <strain evidence="2 3">CCM 8852</strain>
    </source>
</reference>
<keyword evidence="1" id="KW-1133">Transmembrane helix</keyword>
<feature type="transmembrane region" description="Helical" evidence="1">
    <location>
        <begin position="76"/>
        <end position="98"/>
    </location>
</feature>
<feature type="transmembrane region" description="Helical" evidence="1">
    <location>
        <begin position="110"/>
        <end position="130"/>
    </location>
</feature>
<reference evidence="2 3" key="2">
    <citation type="submission" date="2019-01" db="EMBL/GenBank/DDBJ databases">
        <title>Hymenobacter humicola sp. nov., isolated from soils in Antarctica.</title>
        <authorList>
            <person name="Sedlacek I."/>
            <person name="Holochova P."/>
            <person name="Kralova S."/>
            <person name="Pantucek R."/>
            <person name="Stankova E."/>
            <person name="Vrbovska V."/>
            <person name="Kristofova L."/>
            <person name="Svec P."/>
            <person name="Busse H.-J."/>
        </authorList>
    </citation>
    <scope>NUCLEOTIDE SEQUENCE [LARGE SCALE GENOMIC DNA]</scope>
    <source>
        <strain evidence="2 3">CCM 8852</strain>
    </source>
</reference>
<dbReference type="RefSeq" id="WP_119656116.1">
    <property type="nucleotide sequence ID" value="NZ_JBHUOI010000073.1"/>
</dbReference>
<keyword evidence="1" id="KW-0472">Membrane</keyword>
<evidence type="ECO:0000313" key="2">
    <source>
        <dbReference type="EMBL" id="RIY09236.1"/>
    </source>
</evidence>
<comment type="caution">
    <text evidence="2">The sequence shown here is derived from an EMBL/GenBank/DDBJ whole genome shotgun (WGS) entry which is preliminary data.</text>
</comment>
<accession>A0A418QVI5</accession>
<feature type="transmembrane region" description="Helical" evidence="1">
    <location>
        <begin position="44"/>
        <end position="64"/>
    </location>
</feature>
<name>A0A418QVI5_9BACT</name>
<keyword evidence="1" id="KW-0812">Transmembrane</keyword>
<sequence length="134" mass="15199">METQLNLIGGLLTGLALLHAGFPRYFNWAAEFAPLSLINRQMMYVHTLFIALLVLLMGLLCLGYAPDLVHTPLGRVVCLGLGVFWLLRLLVQFFGYSATLWRGKRFETTVHVVFSLFWAYLTVVFLAVYWSGRA</sequence>
<protein>
    <submittedName>
        <fullName evidence="2">Uncharacterized protein</fullName>
    </submittedName>
</protein>
<dbReference type="EMBL" id="QYCN01000017">
    <property type="protein sequence ID" value="RIY09236.1"/>
    <property type="molecule type" value="Genomic_DNA"/>
</dbReference>
<dbReference type="AlphaFoldDB" id="A0A418QVI5"/>
<gene>
    <name evidence="2" type="ORF">D0T11_12410</name>
</gene>
<keyword evidence="3" id="KW-1185">Reference proteome</keyword>